<feature type="domain" description="DUF6199" evidence="3">
    <location>
        <begin position="111"/>
        <end position="167"/>
    </location>
</feature>
<keyword evidence="1" id="KW-0472">Membrane</keyword>
<name>D3G1I5_ALKPO</name>
<organism evidence="4 5">
    <name type="scientific">Alkalihalophilus pseudofirmus (strain ATCC BAA-2126 / JCM 17055 / OF4)</name>
    <name type="common">Bacillus pseudofirmus</name>
    <dbReference type="NCBI Taxonomy" id="398511"/>
    <lineage>
        <taxon>Bacteria</taxon>
        <taxon>Bacillati</taxon>
        <taxon>Bacillota</taxon>
        <taxon>Bacilli</taxon>
        <taxon>Bacillales</taxon>
        <taxon>Bacillaceae</taxon>
        <taxon>Alkalihalophilus</taxon>
    </lineage>
</organism>
<proteinExistence type="predicted"/>
<feature type="transmembrane region" description="Helical" evidence="1">
    <location>
        <begin position="146"/>
        <end position="166"/>
    </location>
</feature>
<keyword evidence="4" id="KW-0614">Plasmid</keyword>
<geneLocation type="plasmid" evidence="4 5">
    <name>pBpOF4-01</name>
</geneLocation>
<accession>D3G1I5</accession>
<keyword evidence="5" id="KW-1185">Reference proteome</keyword>
<dbReference type="Proteomes" id="UP000001544">
    <property type="component" value="Plasmid pBpOF4-01"/>
</dbReference>
<evidence type="ECO:0000313" key="5">
    <source>
        <dbReference type="Proteomes" id="UP000001544"/>
    </source>
</evidence>
<dbReference type="RefSeq" id="WP_012961120.1">
    <property type="nucleotide sequence ID" value="NC_013792.1"/>
</dbReference>
<keyword evidence="1" id="KW-1133">Transmembrane helix</keyword>
<dbReference type="AlphaFoldDB" id="D3G1I5"/>
<evidence type="ECO:0000256" key="1">
    <source>
        <dbReference type="SAM" id="Phobius"/>
    </source>
</evidence>
<keyword evidence="2" id="KW-0732">Signal</keyword>
<feature type="chain" id="PRO_5039527221" description="DUF6199 domain-containing protein" evidence="2">
    <location>
        <begin position="22"/>
        <end position="167"/>
    </location>
</feature>
<dbReference type="EMBL" id="CP001879">
    <property type="protein sequence ID" value="ADC52211.1"/>
    <property type="molecule type" value="Genomic_DNA"/>
</dbReference>
<dbReference type="Pfam" id="PF19701">
    <property type="entry name" value="DUF6199"/>
    <property type="match status" value="1"/>
</dbReference>
<keyword evidence="1" id="KW-0812">Transmembrane</keyword>
<sequence>MKRVILTGLTLLLFFSFISSAAASSYQEVTLSDGDVVEVSVTTINNGHQYEIRFPSGNTYFWKDQGHIGTGGGSSELTTKEREQANEALNLYKQQHNATGRNSTSLTGSIAGVILIMVGLMGTISPRVIWYLQIGWKLNKAEPSDLALLFNRIGGIVLCIVGVSLLF</sequence>
<protein>
    <recommendedName>
        <fullName evidence="3">DUF6199 domain-containing protein</fullName>
    </recommendedName>
</protein>
<feature type="signal peptide" evidence="2">
    <location>
        <begin position="1"/>
        <end position="21"/>
    </location>
</feature>
<reference evidence="4 5" key="1">
    <citation type="journal article" date="2011" name="Environ. Microbiol.">
        <title>Genome of alkaliphilic Bacillus pseudofirmus OF4 reveals adaptations that support the ability to grow in an external pH range from 7.5 to 11.4.</title>
        <authorList>
            <person name="Janto B."/>
            <person name="Ahmed A."/>
            <person name="Ito M."/>
            <person name="Liu J."/>
            <person name="Hicks D.B."/>
            <person name="Pagni S."/>
            <person name="Fackelmayer O.J."/>
            <person name="Smith T.A."/>
            <person name="Earl J."/>
            <person name="Elbourne L.D."/>
            <person name="Hassan K."/>
            <person name="Paulsen I.T."/>
            <person name="Kolsto A.B."/>
            <person name="Tourasse N.J."/>
            <person name="Ehrlich G.D."/>
            <person name="Boissy R."/>
            <person name="Ivey D.M."/>
            <person name="Li G."/>
            <person name="Xue Y."/>
            <person name="Ma Y."/>
            <person name="Hu F.Z."/>
            <person name="Krulwich T.A."/>
        </authorList>
    </citation>
    <scope>NUCLEOTIDE SEQUENCE [LARGE SCALE GENOMIC DNA]</scope>
    <source>
        <strain evidence="5">ATCC BAA-2126 / JCM 17055 / OF4</strain>
    </source>
</reference>
<feature type="transmembrane region" description="Helical" evidence="1">
    <location>
        <begin position="110"/>
        <end position="134"/>
    </location>
</feature>
<evidence type="ECO:0000259" key="3">
    <source>
        <dbReference type="Pfam" id="PF19701"/>
    </source>
</evidence>
<evidence type="ECO:0000256" key="2">
    <source>
        <dbReference type="SAM" id="SignalP"/>
    </source>
</evidence>
<dbReference type="InterPro" id="IPR045679">
    <property type="entry name" value="DUF6199"/>
</dbReference>
<dbReference type="KEGG" id="bpf:BpOF4_21079"/>
<gene>
    <name evidence="4" type="ordered locus">BpOF4_21079</name>
</gene>
<evidence type="ECO:0000313" key="4">
    <source>
        <dbReference type="EMBL" id="ADC52211.1"/>
    </source>
</evidence>
<dbReference type="eggNOG" id="ENOG5033IMS">
    <property type="taxonomic scope" value="Bacteria"/>
</dbReference>
<dbReference type="HOGENOM" id="CLU_1591317_0_0_9"/>